<protein>
    <submittedName>
        <fullName evidence="4">YfdX family protein</fullName>
    </submittedName>
</protein>
<name>A0AA95HA40_9GAMM</name>
<keyword evidence="1" id="KW-0175">Coiled coil</keyword>
<dbReference type="InterPro" id="IPR021236">
    <property type="entry name" value="Uncharacterised_YfdX"/>
</dbReference>
<gene>
    <name evidence="4" type="ORF">QJT81_15120</name>
</gene>
<feature type="region of interest" description="Disordered" evidence="2">
    <location>
        <begin position="131"/>
        <end position="153"/>
    </location>
</feature>
<evidence type="ECO:0000256" key="2">
    <source>
        <dbReference type="SAM" id="MobiDB-lite"/>
    </source>
</evidence>
<dbReference type="AlphaFoldDB" id="A0AA95HA40"/>
<feature type="coiled-coil region" evidence="1">
    <location>
        <begin position="175"/>
        <end position="207"/>
    </location>
</feature>
<dbReference type="Pfam" id="PF10938">
    <property type="entry name" value="YfdX"/>
    <property type="match status" value="1"/>
</dbReference>
<evidence type="ECO:0000256" key="1">
    <source>
        <dbReference type="SAM" id="Coils"/>
    </source>
</evidence>
<feature type="chain" id="PRO_5041736323" evidence="3">
    <location>
        <begin position="29"/>
        <end position="419"/>
    </location>
</feature>
<dbReference type="KEGG" id="tput:QJT81_15120"/>
<feature type="signal peptide" evidence="3">
    <location>
        <begin position="1"/>
        <end position="28"/>
    </location>
</feature>
<dbReference type="Proteomes" id="UP001301326">
    <property type="component" value="Chromosome"/>
</dbReference>
<reference evidence="4" key="2">
    <citation type="submission" date="2023-04" db="EMBL/GenBank/DDBJ databases">
        <authorList>
            <person name="Beletskiy A.V."/>
            <person name="Mardanov A.V."/>
            <person name="Ravin N.V."/>
        </authorList>
    </citation>
    <scope>NUCLEOTIDE SEQUENCE</scope>
    <source>
        <strain evidence="4">GKL-02</strain>
    </source>
</reference>
<dbReference type="EMBL" id="CP124756">
    <property type="protein sequence ID" value="WGZ93140.1"/>
    <property type="molecule type" value="Genomic_DNA"/>
</dbReference>
<accession>A0AA95HA40</accession>
<evidence type="ECO:0000256" key="3">
    <source>
        <dbReference type="SAM" id="SignalP"/>
    </source>
</evidence>
<feature type="compositionally biased region" description="Basic and acidic residues" evidence="2">
    <location>
        <begin position="138"/>
        <end position="151"/>
    </location>
</feature>
<evidence type="ECO:0000313" key="4">
    <source>
        <dbReference type="EMBL" id="WGZ93140.1"/>
    </source>
</evidence>
<sequence length="419" mass="44395">MKTPTTRKSALALAVLLATTLVSGTPYADTAAPAPAPVAVEAGTAVQNEVAVEALKAIQQASTAVSNKDIKAAQTALDQAATHLKAIEDSLPTAKIKQALAAAKSNPDSADWTSIYQELDKLTVFLPAHSTKAAADSKPADPKATDTKTDTAKPGAETLDAALVALQYTEIDMPVANTLKNVEQAQADLHKEKLEAAGKALKQAENSVVVLQNITAEPLYQAHYSLWQALATLKNGTEADAKRYLDDAIGFLEKAASSTDKASKEAADKLLVEGKALKADLEKGGKDTASSLERFGLHTEAWAERAINYAASKAAEMNGDALHTDLIEARFHLTNAAIDLGNGSDQTAAKAEMELAQTNLNAALQQADNLWSDAAYKQKVTDVQAQVAKLLQEQPETLAGSSNQLHQFRQELQTIIHSL</sequence>
<keyword evidence="3" id="KW-0732">Signal</keyword>
<proteinExistence type="predicted"/>
<organism evidence="4">
    <name type="scientific">Candidatus Thiothrix putei</name>
    <dbReference type="NCBI Taxonomy" id="3080811"/>
    <lineage>
        <taxon>Bacteria</taxon>
        <taxon>Pseudomonadati</taxon>
        <taxon>Pseudomonadota</taxon>
        <taxon>Gammaproteobacteria</taxon>
        <taxon>Thiotrichales</taxon>
        <taxon>Thiotrichaceae</taxon>
        <taxon>Thiothrix</taxon>
    </lineage>
</organism>
<reference evidence="4" key="1">
    <citation type="journal article" date="2023" name="Int. J. Mol. Sci.">
        <title>Metagenomics Revealed a New Genus 'Candidatus Thiocaldithrix dubininis' gen. nov., sp. nov. and a New Species 'Candidatus Thiothrix putei' sp. nov. in the Family Thiotrichaceae, Some Members of Which Have Traits of Both Na+- and H+-Motive Energetics.</title>
        <authorList>
            <person name="Ravin N.V."/>
            <person name="Muntyan M.S."/>
            <person name="Smolyakov D.D."/>
            <person name="Rudenko T.S."/>
            <person name="Beletsky A.V."/>
            <person name="Mardanov A.V."/>
            <person name="Grabovich M.Y."/>
        </authorList>
    </citation>
    <scope>NUCLEOTIDE SEQUENCE</scope>
    <source>
        <strain evidence="4">GKL-02</strain>
    </source>
</reference>